<evidence type="ECO:0000259" key="1">
    <source>
        <dbReference type="Pfam" id="PF04326"/>
    </source>
</evidence>
<evidence type="ECO:0000313" key="2">
    <source>
        <dbReference type="EMBL" id="QOY60987.1"/>
    </source>
</evidence>
<dbReference type="InterPro" id="IPR038475">
    <property type="entry name" value="RecG_C_sf"/>
</dbReference>
<dbReference type="Pfam" id="PF13749">
    <property type="entry name" value="HATPase_c_4"/>
    <property type="match status" value="1"/>
</dbReference>
<dbReference type="RefSeq" id="WP_194371909.1">
    <property type="nucleotide sequence ID" value="NZ_CP063767.1"/>
</dbReference>
<dbReference type="Gene3D" id="3.30.950.30">
    <property type="entry name" value="Schlafen, AAA domain"/>
    <property type="match status" value="1"/>
</dbReference>
<dbReference type="InterPro" id="IPR038461">
    <property type="entry name" value="Schlafen_AlbA_2_dom_sf"/>
</dbReference>
<dbReference type="InterPro" id="IPR036388">
    <property type="entry name" value="WH-like_DNA-bd_sf"/>
</dbReference>
<keyword evidence="3" id="KW-1185">Reference proteome</keyword>
<gene>
    <name evidence="2" type="ORF">INP52_01880</name>
</gene>
<dbReference type="EMBL" id="CP063767">
    <property type="protein sequence ID" value="QOY60987.1"/>
    <property type="molecule type" value="Genomic_DNA"/>
</dbReference>
<protein>
    <submittedName>
        <fullName evidence="2">Putative DNA binding domain-containing protein</fullName>
    </submittedName>
</protein>
<dbReference type="Proteomes" id="UP000593735">
    <property type="component" value="Chromosome"/>
</dbReference>
<feature type="domain" description="Schlafen AlbA-2" evidence="1">
    <location>
        <begin position="3"/>
        <end position="130"/>
    </location>
</feature>
<sequence>MQESDRIEFKSELSSALAREVIGFLNAEGGTVYVGVADDGTPLGVTDADEAALRVTNMVRDAILPDAISFVRVTLVNPDACATLFGTRPTLGPVVAVEVQHGGSRPYYLGRKGPSSAGVFVRQGASCAPASRDAILKMIQESVGYSFEEALSLDQELTFESARKVFSERRVKLGAAQMRSLRLINEDGLFSNLALLLSDQCPLVLQAATFQGVDVLTFRDRRIFEGSVLDQFRQVLDYLDLRNDTSGTITLPYRIEVRSYPDTAVREALLNMVMHRDYASRAVNKVSVFDDRIEFLTAGGLAPGIREEEVTSGISVCRNPRLADVLFRLGFVEAYGMGLPRVFAAYAGQPVQPRAEVSENLFKLTLPNLNYVRERGAPAWTRGAAPVGGVPSGLAALRAPRPERAGESRHMVLNVVGSNGHVTRLEVEEVLGLSRSGAGRLLEGMVADGLLAKTGGGRSTSYVGVA</sequence>
<dbReference type="Gene3D" id="1.10.10.10">
    <property type="entry name" value="Winged helix-like DNA-binding domain superfamily/Winged helix DNA-binding domain"/>
    <property type="match status" value="1"/>
</dbReference>
<dbReference type="InterPro" id="IPR007421">
    <property type="entry name" value="Schlafen_AlbA_2_dom"/>
</dbReference>
<dbReference type="AlphaFoldDB" id="A0A7S7M921"/>
<dbReference type="Pfam" id="PF04326">
    <property type="entry name" value="SLFN_AlbA_2"/>
    <property type="match status" value="1"/>
</dbReference>
<accession>A0A7S7M921</accession>
<dbReference type="PANTHER" id="PTHR30595:SF6">
    <property type="entry name" value="SCHLAFEN ALBA-2 DOMAIN-CONTAINING PROTEIN"/>
    <property type="match status" value="1"/>
</dbReference>
<dbReference type="KEGG" id="tio:INP52_01880"/>
<evidence type="ECO:0000313" key="3">
    <source>
        <dbReference type="Proteomes" id="UP000593735"/>
    </source>
</evidence>
<reference evidence="2 3" key="1">
    <citation type="submission" date="2020-10" db="EMBL/GenBank/DDBJ databases">
        <title>Olsenella immobilis sp.nov., isolated from the mud in a fermentation cellar used for the production of Chinese strong-flavoured liquor.</title>
        <authorList>
            <person name="Lu L."/>
        </authorList>
    </citation>
    <scope>NUCLEOTIDE SEQUENCE [LARGE SCALE GENOMIC DNA]</scope>
    <source>
        <strain evidence="2 3">LZLJ-2</strain>
    </source>
</reference>
<proteinExistence type="predicted"/>
<organism evidence="2 3">
    <name type="scientific">Thermophilibacter immobilis</name>
    <dbReference type="NCBI Taxonomy" id="2779519"/>
    <lineage>
        <taxon>Bacteria</taxon>
        <taxon>Bacillati</taxon>
        <taxon>Actinomycetota</taxon>
        <taxon>Coriobacteriia</taxon>
        <taxon>Coriobacteriales</taxon>
        <taxon>Atopobiaceae</taxon>
        <taxon>Thermophilibacter</taxon>
    </lineage>
</organism>
<name>A0A7S7M921_9ACTN</name>
<dbReference type="Gene3D" id="3.30.565.60">
    <property type="match status" value="1"/>
</dbReference>
<dbReference type="PANTHER" id="PTHR30595">
    <property type="entry name" value="GLPR-RELATED TRANSCRIPTIONAL REPRESSOR"/>
    <property type="match status" value="1"/>
</dbReference>